<proteinExistence type="predicted"/>
<dbReference type="EMBL" id="LR798459">
    <property type="protein sequence ID" value="CAB5238305.1"/>
    <property type="molecule type" value="Genomic_DNA"/>
</dbReference>
<reference evidence="1" key="1">
    <citation type="submission" date="2020-04" db="EMBL/GenBank/DDBJ databases">
        <authorList>
            <person name="Chiriac C."/>
            <person name="Salcher M."/>
            <person name="Ghai R."/>
            <person name="Kavagutti S V."/>
        </authorList>
    </citation>
    <scope>NUCLEOTIDE SEQUENCE</scope>
</reference>
<organism evidence="1">
    <name type="scientific">uncultured Caudovirales phage</name>
    <dbReference type="NCBI Taxonomy" id="2100421"/>
    <lineage>
        <taxon>Viruses</taxon>
        <taxon>Duplodnaviria</taxon>
        <taxon>Heunggongvirae</taxon>
        <taxon>Uroviricota</taxon>
        <taxon>Caudoviricetes</taxon>
        <taxon>Peduoviridae</taxon>
        <taxon>Maltschvirus</taxon>
        <taxon>Maltschvirus maltsch</taxon>
    </lineage>
</organism>
<evidence type="ECO:0000313" key="3">
    <source>
        <dbReference type="EMBL" id="CAB4184648.1"/>
    </source>
</evidence>
<name>A0A6J5N4B9_9CAUD</name>
<evidence type="ECO:0000313" key="5">
    <source>
        <dbReference type="EMBL" id="CAB5238305.1"/>
    </source>
</evidence>
<gene>
    <name evidence="3" type="ORF">UFOVP1115_23</name>
    <name evidence="4" type="ORF">UFOVP1390_19</name>
    <name evidence="5" type="ORF">UFOVP1567_22</name>
    <name evidence="1" type="ORF">UFOVP626_13</name>
    <name evidence="2" type="ORF">UFOVP951_8</name>
</gene>
<evidence type="ECO:0000313" key="4">
    <source>
        <dbReference type="EMBL" id="CAB4203973.1"/>
    </source>
</evidence>
<evidence type="ECO:0000313" key="2">
    <source>
        <dbReference type="EMBL" id="CAB4172849.1"/>
    </source>
</evidence>
<accession>A0A6J5N4B9</accession>
<dbReference type="EMBL" id="LR797336">
    <property type="protein sequence ID" value="CAB4203973.1"/>
    <property type="molecule type" value="Genomic_DNA"/>
</dbReference>
<protein>
    <submittedName>
        <fullName evidence="1">Uncharacterized protein</fullName>
    </submittedName>
</protein>
<dbReference type="EMBL" id="LR797068">
    <property type="protein sequence ID" value="CAB4184648.1"/>
    <property type="molecule type" value="Genomic_DNA"/>
</dbReference>
<dbReference type="EMBL" id="LR796605">
    <property type="protein sequence ID" value="CAB4153612.1"/>
    <property type="molecule type" value="Genomic_DNA"/>
</dbReference>
<dbReference type="EMBL" id="LR796900">
    <property type="protein sequence ID" value="CAB4172849.1"/>
    <property type="molecule type" value="Genomic_DNA"/>
</dbReference>
<evidence type="ECO:0000313" key="1">
    <source>
        <dbReference type="EMBL" id="CAB4153612.1"/>
    </source>
</evidence>
<sequence length="105" mass="10809">MSTFQLDPNQAALGVPSLGTAQVFTVSNSSVQSTAFGASTTMVRLSCSLGHCHFQIGANPTASLTTSPMMPNNFSEIISVSPGQKIAVIKDATVAASTFSVTELV</sequence>